<proteinExistence type="predicted"/>
<dbReference type="Proteomes" id="UP000717328">
    <property type="component" value="Unassembled WGS sequence"/>
</dbReference>
<reference evidence="1" key="1">
    <citation type="submission" date="2021-02" db="EMBL/GenBank/DDBJ databases">
        <authorList>
            <person name="Nieuwenhuis M."/>
            <person name="Van De Peppel L.J.J."/>
        </authorList>
    </citation>
    <scope>NUCLEOTIDE SEQUENCE</scope>
    <source>
        <strain evidence="1">D49</strain>
    </source>
</reference>
<protein>
    <submittedName>
        <fullName evidence="1">Uncharacterized protein</fullName>
    </submittedName>
</protein>
<comment type="caution">
    <text evidence="1">The sequence shown here is derived from an EMBL/GenBank/DDBJ whole genome shotgun (WGS) entry which is preliminary data.</text>
</comment>
<sequence>MYDGCQVVPMYDLPSDLSSLIKALYDGSNFMHRNFEDFIYLVGVLRLSTKYLIAHLRKEAIRCLAETWSYTLEGHDAMVNKAVTAPSMDGLTYPYVHPLHILNLANELNIQIVIPSAMYFLSLYPLSDILRGDHPKLQVAHQSKLSSSLSPTDIGAYTLMFQYRLKVILDFMREERIPASLCRNETCQRGFQKQASRLLRSWQTRTGPIFFVVQAINAAEEEPYICEICRRKYRREANELRQKIWLELPSVIGLSSWEGLIAADLS</sequence>
<name>A0A9P7G1M2_9AGAR</name>
<keyword evidence="2" id="KW-1185">Reference proteome</keyword>
<dbReference type="EMBL" id="JABCKI010005728">
    <property type="protein sequence ID" value="KAG5639205.1"/>
    <property type="molecule type" value="Genomic_DNA"/>
</dbReference>
<accession>A0A9P7G1M2</accession>
<gene>
    <name evidence="1" type="ORF">H0H81_005684</name>
</gene>
<dbReference type="OrthoDB" id="2879636at2759"/>
<organism evidence="1 2">
    <name type="scientific">Sphagnurus paluster</name>
    <dbReference type="NCBI Taxonomy" id="117069"/>
    <lineage>
        <taxon>Eukaryota</taxon>
        <taxon>Fungi</taxon>
        <taxon>Dikarya</taxon>
        <taxon>Basidiomycota</taxon>
        <taxon>Agaricomycotina</taxon>
        <taxon>Agaricomycetes</taxon>
        <taxon>Agaricomycetidae</taxon>
        <taxon>Agaricales</taxon>
        <taxon>Tricholomatineae</taxon>
        <taxon>Lyophyllaceae</taxon>
        <taxon>Sphagnurus</taxon>
    </lineage>
</organism>
<dbReference type="AlphaFoldDB" id="A0A9P7G1M2"/>
<reference evidence="1" key="2">
    <citation type="submission" date="2021-10" db="EMBL/GenBank/DDBJ databases">
        <title>Phylogenomics reveals ancestral predisposition of the termite-cultivated fungus Termitomyces towards a domesticated lifestyle.</title>
        <authorList>
            <person name="Auxier B."/>
            <person name="Grum-Grzhimaylo A."/>
            <person name="Cardenas M.E."/>
            <person name="Lodge J.D."/>
            <person name="Laessoe T."/>
            <person name="Pedersen O."/>
            <person name="Smith M.E."/>
            <person name="Kuyper T.W."/>
            <person name="Franco-Molano E.A."/>
            <person name="Baroni T.J."/>
            <person name="Aanen D.K."/>
        </authorList>
    </citation>
    <scope>NUCLEOTIDE SEQUENCE</scope>
    <source>
        <strain evidence="1">D49</strain>
    </source>
</reference>
<evidence type="ECO:0000313" key="1">
    <source>
        <dbReference type="EMBL" id="KAG5639205.1"/>
    </source>
</evidence>
<evidence type="ECO:0000313" key="2">
    <source>
        <dbReference type="Proteomes" id="UP000717328"/>
    </source>
</evidence>